<accession>A0A3E3K366</accession>
<sequence>MKTKITLNIDEVEKSSKIFHALASPARLKILQLIEDKPLNISKISTLMNIPMSSTALAINILEDAGLVITTSSPGLRGSQKLCALKTDSIYLQIKKNELPGENTNVIIEQIPIGNYFDFSVEPPCGIVTSDGFISAEDSVYGFYAPEHSFAQLLWLTRGFVEYRFPTYRLKNYPNMKSIEFSFELCSEAPGYCNDWKSDIAVYFNGTHIGFVHSLGDFGNRRGLLNPDWWDHNNTQYGLIHSILITATGTLIDDQPVSDFNLNSLNIGTENSINLRLAVDSTSHYKGGMNLFGEKFGDYSQNIRMKAIY</sequence>
<dbReference type="InterPro" id="IPR001845">
    <property type="entry name" value="HTH_ArsR_DNA-bd_dom"/>
</dbReference>
<name>A0A3E3K366_9FIRM</name>
<dbReference type="RefSeq" id="WP_048620634.1">
    <property type="nucleotide sequence ID" value="NZ_CALBAT010000017.1"/>
</dbReference>
<reference evidence="2 3" key="1">
    <citation type="submission" date="2018-08" db="EMBL/GenBank/DDBJ databases">
        <title>A genome reference for cultivated species of the human gut microbiota.</title>
        <authorList>
            <person name="Zou Y."/>
            <person name="Xue W."/>
            <person name="Luo G."/>
        </authorList>
    </citation>
    <scope>NUCLEOTIDE SEQUENCE [LARGE SCALE GENOMIC DNA]</scope>
    <source>
        <strain evidence="2 3">AF37-2AT</strain>
    </source>
</reference>
<gene>
    <name evidence="2" type="ORF">DW016_07140</name>
</gene>
<dbReference type="InterPro" id="IPR036388">
    <property type="entry name" value="WH-like_DNA-bd_sf"/>
</dbReference>
<evidence type="ECO:0000313" key="2">
    <source>
        <dbReference type="EMBL" id="RGE87877.1"/>
    </source>
</evidence>
<dbReference type="Pfam" id="PF12840">
    <property type="entry name" value="HTH_20"/>
    <property type="match status" value="1"/>
</dbReference>
<dbReference type="AlphaFoldDB" id="A0A3E3K366"/>
<comment type="caution">
    <text evidence="2">The sequence shown here is derived from an EMBL/GenBank/DDBJ whole genome shotgun (WGS) entry which is preliminary data.</text>
</comment>
<dbReference type="InterPro" id="IPR036390">
    <property type="entry name" value="WH_DNA-bd_sf"/>
</dbReference>
<dbReference type="InterPro" id="IPR011991">
    <property type="entry name" value="ArsR-like_HTH"/>
</dbReference>
<dbReference type="Gene3D" id="1.10.10.10">
    <property type="entry name" value="Winged helix-like DNA-binding domain superfamily/Winged helix DNA-binding domain"/>
    <property type="match status" value="1"/>
</dbReference>
<dbReference type="EMBL" id="QVLX01000003">
    <property type="protein sequence ID" value="RGE87877.1"/>
    <property type="molecule type" value="Genomic_DNA"/>
</dbReference>
<feature type="domain" description="HTH arsR-type" evidence="1">
    <location>
        <begin position="17"/>
        <end position="96"/>
    </location>
</feature>
<keyword evidence="3" id="KW-1185">Reference proteome</keyword>
<dbReference type="Proteomes" id="UP000261080">
    <property type="component" value="Unassembled WGS sequence"/>
</dbReference>
<dbReference type="OrthoDB" id="9781958at2"/>
<dbReference type="SUPFAM" id="SSF46785">
    <property type="entry name" value="Winged helix' DNA-binding domain"/>
    <property type="match status" value="1"/>
</dbReference>
<evidence type="ECO:0000259" key="1">
    <source>
        <dbReference type="SMART" id="SM00418"/>
    </source>
</evidence>
<proteinExistence type="predicted"/>
<organism evidence="2 3">
    <name type="scientific">Sellimonas intestinalis</name>
    <dbReference type="NCBI Taxonomy" id="1653434"/>
    <lineage>
        <taxon>Bacteria</taxon>
        <taxon>Bacillati</taxon>
        <taxon>Bacillota</taxon>
        <taxon>Clostridia</taxon>
        <taxon>Lachnospirales</taxon>
        <taxon>Lachnospiraceae</taxon>
        <taxon>Sellimonas</taxon>
    </lineage>
</organism>
<dbReference type="CDD" id="cd00090">
    <property type="entry name" value="HTH_ARSR"/>
    <property type="match status" value="1"/>
</dbReference>
<dbReference type="SMART" id="SM00418">
    <property type="entry name" value="HTH_ARSR"/>
    <property type="match status" value="1"/>
</dbReference>
<dbReference type="GO" id="GO:0003700">
    <property type="term" value="F:DNA-binding transcription factor activity"/>
    <property type="evidence" value="ECO:0007669"/>
    <property type="project" value="InterPro"/>
</dbReference>
<protein>
    <submittedName>
        <fullName evidence="2">Transcriptional regulator</fullName>
    </submittedName>
</protein>
<evidence type="ECO:0000313" key="3">
    <source>
        <dbReference type="Proteomes" id="UP000261080"/>
    </source>
</evidence>